<evidence type="ECO:0000259" key="11">
    <source>
        <dbReference type="Pfam" id="PF00561"/>
    </source>
</evidence>
<dbReference type="EMBL" id="JYFE01000023">
    <property type="protein sequence ID" value="KIT17055.1"/>
    <property type="molecule type" value="Genomic_DNA"/>
</dbReference>
<dbReference type="AlphaFoldDB" id="A0A0D1EMX4"/>
<dbReference type="GO" id="GO:0005737">
    <property type="term" value="C:cytoplasm"/>
    <property type="evidence" value="ECO:0007669"/>
    <property type="project" value="UniProtKB-SubCell"/>
</dbReference>
<dbReference type="InterPro" id="IPR000073">
    <property type="entry name" value="AB_hydrolase_1"/>
</dbReference>
<protein>
    <recommendedName>
        <fullName evidence="5">Proline iminopeptidase</fullName>
        <ecNumber evidence="4">3.4.11.5</ecNumber>
    </recommendedName>
    <alternativeName>
        <fullName evidence="10">Prolyl aminopeptidase</fullName>
    </alternativeName>
</protein>
<proteinExistence type="inferred from homology"/>
<dbReference type="PANTHER" id="PTHR43722:SF1">
    <property type="entry name" value="PROLINE IMINOPEPTIDASE"/>
    <property type="match status" value="1"/>
</dbReference>
<dbReference type="PATRIC" id="fig|935700.4.peg.1295"/>
<comment type="subcellular location">
    <subcellularLocation>
        <location evidence="2">Cytoplasm</location>
    </subcellularLocation>
</comment>
<dbReference type="Gene3D" id="3.40.50.1820">
    <property type="entry name" value="alpha/beta hydrolase"/>
    <property type="match status" value="1"/>
</dbReference>
<evidence type="ECO:0000256" key="10">
    <source>
        <dbReference type="ARBA" id="ARBA00029605"/>
    </source>
</evidence>
<dbReference type="PRINTS" id="PR00793">
    <property type="entry name" value="PROAMNOPTASE"/>
</dbReference>
<evidence type="ECO:0000256" key="7">
    <source>
        <dbReference type="ARBA" id="ARBA00022490"/>
    </source>
</evidence>
<keyword evidence="13" id="KW-1185">Reference proteome</keyword>
<evidence type="ECO:0000256" key="1">
    <source>
        <dbReference type="ARBA" id="ARBA00001585"/>
    </source>
</evidence>
<keyword evidence="6 12" id="KW-0031">Aminopeptidase</keyword>
<keyword evidence="7" id="KW-0963">Cytoplasm</keyword>
<keyword evidence="8" id="KW-0645">Protease</keyword>
<evidence type="ECO:0000256" key="4">
    <source>
        <dbReference type="ARBA" id="ARBA00012568"/>
    </source>
</evidence>
<dbReference type="PANTHER" id="PTHR43722">
    <property type="entry name" value="PROLINE IMINOPEPTIDASE"/>
    <property type="match status" value="1"/>
</dbReference>
<dbReference type="EC" id="3.4.11.5" evidence="4"/>
<dbReference type="SUPFAM" id="SSF53474">
    <property type="entry name" value="alpha/beta-Hydrolases"/>
    <property type="match status" value="1"/>
</dbReference>
<evidence type="ECO:0000256" key="9">
    <source>
        <dbReference type="ARBA" id="ARBA00022801"/>
    </source>
</evidence>
<comment type="caution">
    <text evidence="12">The sequence shown here is derived from an EMBL/GenBank/DDBJ whole genome shotgun (WGS) entry which is preliminary data.</text>
</comment>
<dbReference type="InterPro" id="IPR005944">
    <property type="entry name" value="Pro_iminopeptidase"/>
</dbReference>
<comment type="catalytic activity">
    <reaction evidence="1">
        <text>Release of N-terminal proline from a peptide.</text>
        <dbReference type="EC" id="3.4.11.5"/>
    </reaction>
</comment>
<reference evidence="12 13" key="1">
    <citation type="submission" date="2015-02" db="EMBL/GenBank/DDBJ databases">
        <title>Genome Sequence of Jannaschia aquimarina DSM28248, a member of the Roseobacter clade.</title>
        <authorList>
            <person name="Voget S."/>
            <person name="Daniel R."/>
        </authorList>
    </citation>
    <scope>NUCLEOTIDE SEQUENCE [LARGE SCALE GENOMIC DNA]</scope>
    <source>
        <strain evidence="12 13">GSW-M26</strain>
    </source>
</reference>
<dbReference type="InterPro" id="IPR002410">
    <property type="entry name" value="Peptidase_S33"/>
</dbReference>
<organism evidence="12 13">
    <name type="scientific">Jannaschia aquimarina</name>
    <dbReference type="NCBI Taxonomy" id="935700"/>
    <lineage>
        <taxon>Bacteria</taxon>
        <taxon>Pseudomonadati</taxon>
        <taxon>Pseudomonadota</taxon>
        <taxon>Alphaproteobacteria</taxon>
        <taxon>Rhodobacterales</taxon>
        <taxon>Roseobacteraceae</taxon>
        <taxon>Jannaschia</taxon>
    </lineage>
</organism>
<gene>
    <name evidence="12" type="primary">pip_1</name>
    <name evidence="12" type="ORF">jaqu_12450</name>
</gene>
<evidence type="ECO:0000256" key="6">
    <source>
        <dbReference type="ARBA" id="ARBA00022438"/>
    </source>
</evidence>
<comment type="similarity">
    <text evidence="3">Belongs to the peptidase S33 family.</text>
</comment>
<feature type="domain" description="AB hydrolase-1" evidence="11">
    <location>
        <begin position="11"/>
        <end position="87"/>
    </location>
</feature>
<dbReference type="STRING" id="935700.jaqu_12450"/>
<keyword evidence="9 12" id="KW-0378">Hydrolase</keyword>
<dbReference type="GO" id="GO:0006508">
    <property type="term" value="P:proteolysis"/>
    <property type="evidence" value="ECO:0007669"/>
    <property type="project" value="UniProtKB-KW"/>
</dbReference>
<evidence type="ECO:0000256" key="3">
    <source>
        <dbReference type="ARBA" id="ARBA00010088"/>
    </source>
</evidence>
<evidence type="ECO:0000256" key="2">
    <source>
        <dbReference type="ARBA" id="ARBA00004496"/>
    </source>
</evidence>
<dbReference type="GO" id="GO:0004177">
    <property type="term" value="F:aminopeptidase activity"/>
    <property type="evidence" value="ECO:0007669"/>
    <property type="project" value="UniProtKB-KW"/>
</dbReference>
<name>A0A0D1EMX4_9RHOB</name>
<evidence type="ECO:0000313" key="13">
    <source>
        <dbReference type="Proteomes" id="UP000032232"/>
    </source>
</evidence>
<dbReference type="Proteomes" id="UP000032232">
    <property type="component" value="Unassembled WGS sequence"/>
</dbReference>
<evidence type="ECO:0000313" key="12">
    <source>
        <dbReference type="EMBL" id="KIT17055.1"/>
    </source>
</evidence>
<evidence type="ECO:0000256" key="5">
    <source>
        <dbReference type="ARBA" id="ARBA00021843"/>
    </source>
</evidence>
<sequence length="87" mass="9455">MPRSIADASRPAVVLLHGGPGGGTSARLPRLFDPDRWHIVTTDQRGAGRSRPHAGEDLSALHANTTDHLVSDLERLRSLLGIDRWTV</sequence>
<evidence type="ECO:0000256" key="8">
    <source>
        <dbReference type="ARBA" id="ARBA00022670"/>
    </source>
</evidence>
<accession>A0A0D1EMX4</accession>
<dbReference type="InterPro" id="IPR029058">
    <property type="entry name" value="AB_hydrolase_fold"/>
</dbReference>
<dbReference type="Pfam" id="PF00561">
    <property type="entry name" value="Abhydrolase_1"/>
    <property type="match status" value="1"/>
</dbReference>